<name>A0ACC3B2N5_9EURO</name>
<sequence length="271" mass="30910">MSKPVIHILPVSFTDNANNTTLTSLETLYAVETAAFHCGRSAEDTTFHQLMFGPPSVVSQNQRTDELEMKLKNESTFKLYKAVLVDETPSNQTEDEKIVGFAIWNFYKPGNRSIREGNNEQISPHRPRIFNDFFDALARNRESFMEGVKLARMSHPDFTLEFSLVRGADSRFVQLDLEFLAILPSYQRLGIGRDLLGVGLEEADRRGIPAWVESTSEAYAFYRSCGFSEVGKVTMDLRKYGADGIVPTYCMLRPKSMRRDWNLQEQANREL</sequence>
<proteinExistence type="predicted"/>
<keyword evidence="2" id="KW-1185">Reference proteome</keyword>
<dbReference type="EMBL" id="JAOPJF010000029">
    <property type="protein sequence ID" value="KAK1144639.1"/>
    <property type="molecule type" value="Genomic_DNA"/>
</dbReference>
<accession>A0ACC3B2N5</accession>
<reference evidence="1 2" key="1">
    <citation type="journal article" date="2023" name="ACS Omega">
        <title>Identification of the Neoaspergillic Acid Biosynthesis Gene Cluster by Establishing an In Vitro CRISPR-Ribonucleoprotein Genetic System in Aspergillus melleus.</title>
        <authorList>
            <person name="Yuan B."/>
            <person name="Grau M.F."/>
            <person name="Murata R.M."/>
            <person name="Torok T."/>
            <person name="Venkateswaran K."/>
            <person name="Stajich J.E."/>
            <person name="Wang C.C.C."/>
        </authorList>
    </citation>
    <scope>NUCLEOTIDE SEQUENCE [LARGE SCALE GENOMIC DNA]</scope>
    <source>
        <strain evidence="1 2">IMV 1140</strain>
    </source>
</reference>
<protein>
    <submittedName>
        <fullName evidence="1">Uncharacterized protein</fullName>
    </submittedName>
</protein>
<comment type="caution">
    <text evidence="1">The sequence shown here is derived from an EMBL/GenBank/DDBJ whole genome shotgun (WGS) entry which is preliminary data.</text>
</comment>
<dbReference type="Proteomes" id="UP001177260">
    <property type="component" value="Unassembled WGS sequence"/>
</dbReference>
<evidence type="ECO:0000313" key="1">
    <source>
        <dbReference type="EMBL" id="KAK1144639.1"/>
    </source>
</evidence>
<evidence type="ECO:0000313" key="2">
    <source>
        <dbReference type="Proteomes" id="UP001177260"/>
    </source>
</evidence>
<gene>
    <name evidence="1" type="ORF">N8T08_004942</name>
</gene>
<organism evidence="1 2">
    <name type="scientific">Aspergillus melleus</name>
    <dbReference type="NCBI Taxonomy" id="138277"/>
    <lineage>
        <taxon>Eukaryota</taxon>
        <taxon>Fungi</taxon>
        <taxon>Dikarya</taxon>
        <taxon>Ascomycota</taxon>
        <taxon>Pezizomycotina</taxon>
        <taxon>Eurotiomycetes</taxon>
        <taxon>Eurotiomycetidae</taxon>
        <taxon>Eurotiales</taxon>
        <taxon>Aspergillaceae</taxon>
        <taxon>Aspergillus</taxon>
        <taxon>Aspergillus subgen. Circumdati</taxon>
    </lineage>
</organism>